<sequence>MTGVAMDTSGLPVFLHDGAFYQLATLDDLAEAGLRVRPVHVRDLVLGEDTLEGADRLFVADRLHPGLWTRAAESCVDVARRGGTVFVSGENALDAVPGVELTRTGTNFWWWRTGEDPGIDVLETGEELQRHLVPRAQRWHFHGVMEVPDHTEVLAHHRETGPEWPAGALLAVDRASTAGVIAVTTMDPVYHHGSRFMPGASLLLHGVMRWLCGAEPRPGEKLAHGSR</sequence>
<organism evidence="1 2">
    <name type="scientific">Nocardiopsis coralli</name>
    <dbReference type="NCBI Taxonomy" id="2772213"/>
    <lineage>
        <taxon>Bacteria</taxon>
        <taxon>Bacillati</taxon>
        <taxon>Actinomycetota</taxon>
        <taxon>Actinomycetes</taxon>
        <taxon>Streptosporangiales</taxon>
        <taxon>Nocardiopsidaceae</taxon>
        <taxon>Nocardiopsis</taxon>
    </lineage>
</organism>
<evidence type="ECO:0000313" key="1">
    <source>
        <dbReference type="EMBL" id="MBE3000421.1"/>
    </source>
</evidence>
<dbReference type="RefSeq" id="WP_193123021.1">
    <property type="nucleotide sequence ID" value="NZ_JADBGI010000014.1"/>
</dbReference>
<protein>
    <submittedName>
        <fullName evidence="1">Uncharacterized protein</fullName>
    </submittedName>
</protein>
<name>A0ABR9P9A6_9ACTN</name>
<reference evidence="1 2" key="1">
    <citation type="submission" date="2020-09" db="EMBL/GenBank/DDBJ databases">
        <title>Diversity and distribution of actinomycetes associated with coral in the coast of Hainan.</title>
        <authorList>
            <person name="Li F."/>
        </authorList>
    </citation>
    <scope>NUCLEOTIDE SEQUENCE [LARGE SCALE GENOMIC DNA]</scope>
    <source>
        <strain evidence="1 2">HNM0947</strain>
    </source>
</reference>
<gene>
    <name evidence="1" type="ORF">IDM40_17185</name>
</gene>
<dbReference type="Proteomes" id="UP000806528">
    <property type="component" value="Unassembled WGS sequence"/>
</dbReference>
<accession>A0ABR9P9A6</accession>
<keyword evidence="2" id="KW-1185">Reference proteome</keyword>
<evidence type="ECO:0000313" key="2">
    <source>
        <dbReference type="Proteomes" id="UP000806528"/>
    </source>
</evidence>
<comment type="caution">
    <text evidence="1">The sequence shown here is derived from an EMBL/GenBank/DDBJ whole genome shotgun (WGS) entry which is preliminary data.</text>
</comment>
<dbReference type="EMBL" id="JADBGI010000014">
    <property type="protein sequence ID" value="MBE3000421.1"/>
    <property type="molecule type" value="Genomic_DNA"/>
</dbReference>
<proteinExistence type="predicted"/>